<evidence type="ECO:0000256" key="2">
    <source>
        <dbReference type="ARBA" id="ARBA00006155"/>
    </source>
</evidence>
<gene>
    <name evidence="12" type="ORF">GGI25_006384</name>
</gene>
<dbReference type="InterPro" id="IPR004358">
    <property type="entry name" value="Sig_transdc_His_kin-like_C"/>
</dbReference>
<evidence type="ECO:0000256" key="1">
    <source>
        <dbReference type="ARBA" id="ARBA00004305"/>
    </source>
</evidence>
<dbReference type="PANTHER" id="PTHR11947">
    <property type="entry name" value="PYRUVATE DEHYDROGENASE KINASE"/>
    <property type="match status" value="1"/>
</dbReference>
<dbReference type="GO" id="GO:0010906">
    <property type="term" value="P:regulation of glucose metabolic process"/>
    <property type="evidence" value="ECO:0007669"/>
    <property type="project" value="TreeGrafter"/>
</dbReference>
<accession>A0A9W8KVB8</accession>
<keyword evidence="7 10" id="KW-0067">ATP-binding</keyword>
<comment type="similarity">
    <text evidence="2 10">Belongs to the PDK/BCKDK protein kinase family.</text>
</comment>
<dbReference type="Pfam" id="PF10436">
    <property type="entry name" value="BCDHK_Adom3"/>
    <property type="match status" value="1"/>
</dbReference>
<dbReference type="PRINTS" id="PR00344">
    <property type="entry name" value="BCTRLSENSOR"/>
</dbReference>
<dbReference type="SMART" id="SM00387">
    <property type="entry name" value="HATPase_c"/>
    <property type="match status" value="1"/>
</dbReference>
<organism evidence="12 13">
    <name type="scientific">Coemansia spiralis</name>
    <dbReference type="NCBI Taxonomy" id="417178"/>
    <lineage>
        <taxon>Eukaryota</taxon>
        <taxon>Fungi</taxon>
        <taxon>Fungi incertae sedis</taxon>
        <taxon>Zoopagomycota</taxon>
        <taxon>Kickxellomycotina</taxon>
        <taxon>Kickxellomycetes</taxon>
        <taxon>Kickxellales</taxon>
        <taxon>Kickxellaceae</taxon>
        <taxon>Coemansia</taxon>
    </lineage>
</organism>
<keyword evidence="4 10" id="KW-0808">Transferase</keyword>
<dbReference type="InterPro" id="IPR018955">
    <property type="entry name" value="BCDHK/PDK_N"/>
</dbReference>
<evidence type="ECO:0000256" key="4">
    <source>
        <dbReference type="ARBA" id="ARBA00022679"/>
    </source>
</evidence>
<dbReference type="Gene3D" id="3.30.565.10">
    <property type="entry name" value="Histidine kinase-like ATPase, C-terminal domain"/>
    <property type="match status" value="1"/>
</dbReference>
<evidence type="ECO:0000256" key="10">
    <source>
        <dbReference type="RuleBase" id="RU366032"/>
    </source>
</evidence>
<proteinExistence type="inferred from homology"/>
<keyword evidence="5 10" id="KW-0547">Nucleotide-binding</keyword>
<comment type="caution">
    <text evidence="12">The sequence shown here is derived from an EMBL/GenBank/DDBJ whole genome shotgun (WGS) entry which is preliminary data.</text>
</comment>
<dbReference type="Pfam" id="PF02518">
    <property type="entry name" value="HATPase_c"/>
    <property type="match status" value="1"/>
</dbReference>
<keyword evidence="8" id="KW-0809">Transit peptide</keyword>
<dbReference type="GO" id="GO:0004740">
    <property type="term" value="F:pyruvate dehydrogenase (acetyl-transferring) kinase activity"/>
    <property type="evidence" value="ECO:0007669"/>
    <property type="project" value="TreeGrafter"/>
</dbReference>
<dbReference type="OrthoDB" id="3264224at2759"/>
<dbReference type="SUPFAM" id="SSF55874">
    <property type="entry name" value="ATPase domain of HSP90 chaperone/DNA topoisomerase II/histidine kinase"/>
    <property type="match status" value="1"/>
</dbReference>
<dbReference type="InterPro" id="IPR003594">
    <property type="entry name" value="HATPase_dom"/>
</dbReference>
<dbReference type="InterPro" id="IPR039028">
    <property type="entry name" value="BCKD/PDK"/>
</dbReference>
<dbReference type="Proteomes" id="UP001151518">
    <property type="component" value="Unassembled WGS sequence"/>
</dbReference>
<dbReference type="PROSITE" id="PS50109">
    <property type="entry name" value="HIS_KIN"/>
    <property type="match status" value="1"/>
</dbReference>
<evidence type="ECO:0000256" key="7">
    <source>
        <dbReference type="ARBA" id="ARBA00022840"/>
    </source>
</evidence>
<protein>
    <recommendedName>
        <fullName evidence="10">Protein-serine/threonine kinase</fullName>
        <ecNumber evidence="10">2.7.11.-</ecNumber>
    </recommendedName>
</protein>
<dbReference type="EMBL" id="JANBTW010000182">
    <property type="protein sequence ID" value="KAJ2668683.1"/>
    <property type="molecule type" value="Genomic_DNA"/>
</dbReference>
<evidence type="ECO:0000256" key="8">
    <source>
        <dbReference type="ARBA" id="ARBA00022946"/>
    </source>
</evidence>
<evidence type="ECO:0000313" key="13">
    <source>
        <dbReference type="Proteomes" id="UP001151518"/>
    </source>
</evidence>
<dbReference type="Gene3D" id="1.20.140.20">
    <property type="entry name" value="Alpha-ketoacid/pyruvate dehydrogenase kinase, N-terminal domain"/>
    <property type="match status" value="1"/>
</dbReference>
<reference evidence="12" key="1">
    <citation type="submission" date="2022-07" db="EMBL/GenBank/DDBJ databases">
        <title>Phylogenomic reconstructions and comparative analyses of Kickxellomycotina fungi.</title>
        <authorList>
            <person name="Reynolds N.K."/>
            <person name="Stajich J.E."/>
            <person name="Barry K."/>
            <person name="Grigoriev I.V."/>
            <person name="Crous P."/>
            <person name="Smith M.E."/>
        </authorList>
    </citation>
    <scope>NUCLEOTIDE SEQUENCE</scope>
    <source>
        <strain evidence="12">NRRL 3115</strain>
    </source>
</reference>
<dbReference type="SUPFAM" id="SSF69012">
    <property type="entry name" value="alpha-ketoacid dehydrogenase kinase, N-terminal domain"/>
    <property type="match status" value="1"/>
</dbReference>
<comment type="subcellular location">
    <subcellularLocation>
        <location evidence="1 10">Mitochondrion matrix</location>
    </subcellularLocation>
</comment>
<keyword evidence="3" id="KW-0597">Phosphoprotein</keyword>
<feature type="domain" description="Histidine kinase" evidence="11">
    <location>
        <begin position="284"/>
        <end position="410"/>
    </location>
</feature>
<dbReference type="GO" id="GO:0005759">
    <property type="term" value="C:mitochondrial matrix"/>
    <property type="evidence" value="ECO:0007669"/>
    <property type="project" value="UniProtKB-SubCell"/>
</dbReference>
<keyword evidence="6 10" id="KW-0418">Kinase</keyword>
<evidence type="ECO:0000256" key="6">
    <source>
        <dbReference type="ARBA" id="ARBA00022777"/>
    </source>
</evidence>
<evidence type="ECO:0000256" key="5">
    <source>
        <dbReference type="ARBA" id="ARBA00022741"/>
    </source>
</evidence>
<sequence>MFTRKPPARWALRRWMASGRGSPSSIAILGSKLPWDTADPSTREPPSTRQVLAIHSPQKTHEPQDEPSFYSNDIDRFASKPTRPVTLQNLLQMCEPPLTREKLLQNARYLCRERPIRYAKRVKLFQRLPFIVNSNPFINEVYRMYYRNFEESRGFPMVETLEDHEAFIQMLTRHSDTLKHIMPQIARGFFETRMYFGTRARQTFLDQLISMRISLRLLTSQHIALHNGYTNGACHSVIDRIVLGDTVRACAQGVQTMCEMSYDSAPDFEVDGDAAAFHYIEPHLEYMVVELLKNAFRSSLQAGQDGEIPRVLITVSKGNGKVAIRIRDHGGGIPRRIHDKIFDYAFTTVEHQDSADPAASETRAAEPPFAGLGFGLPMTKLYAEYFGGSLHIVSLEGYGCDAFLELPSIKVDRVPAITI</sequence>
<keyword evidence="9 10" id="KW-0496">Mitochondrion</keyword>
<evidence type="ECO:0000256" key="3">
    <source>
        <dbReference type="ARBA" id="ARBA00022553"/>
    </source>
</evidence>
<dbReference type="GO" id="GO:0005524">
    <property type="term" value="F:ATP binding"/>
    <property type="evidence" value="ECO:0007669"/>
    <property type="project" value="UniProtKB-UniRule"/>
</dbReference>
<dbReference type="AlphaFoldDB" id="A0A9W8KVB8"/>
<dbReference type="InterPro" id="IPR036784">
    <property type="entry name" value="AK/P_DHK_N_sf"/>
</dbReference>
<evidence type="ECO:0000256" key="9">
    <source>
        <dbReference type="ARBA" id="ARBA00023128"/>
    </source>
</evidence>
<name>A0A9W8KVB8_9FUNG</name>
<dbReference type="EC" id="2.7.11.-" evidence="10"/>
<dbReference type="InterPro" id="IPR036890">
    <property type="entry name" value="HATPase_C_sf"/>
</dbReference>
<dbReference type="InterPro" id="IPR005467">
    <property type="entry name" value="His_kinase_dom"/>
</dbReference>
<evidence type="ECO:0000259" key="11">
    <source>
        <dbReference type="PROSITE" id="PS50109"/>
    </source>
</evidence>
<evidence type="ECO:0000313" key="12">
    <source>
        <dbReference type="EMBL" id="KAJ2668683.1"/>
    </source>
</evidence>
<dbReference type="PANTHER" id="PTHR11947:SF20">
    <property type="entry name" value="[3-METHYL-2-OXOBUTANOATE DEHYDROGENASE [LIPOAMIDE]] KINASE, MITOCHONDRIAL"/>
    <property type="match status" value="1"/>
</dbReference>